<evidence type="ECO:0000256" key="1">
    <source>
        <dbReference type="ARBA" id="ARBA00003257"/>
    </source>
</evidence>
<keyword evidence="9 12" id="KW-0472">Membrane</keyword>
<proteinExistence type="inferred from homology"/>
<dbReference type="Pfam" id="PF00146">
    <property type="entry name" value="NADHdh"/>
    <property type="match status" value="1"/>
</dbReference>
<evidence type="ECO:0000256" key="7">
    <source>
        <dbReference type="ARBA" id="ARBA00022989"/>
    </source>
</evidence>
<feature type="transmembrane region" description="Helical" evidence="12">
    <location>
        <begin position="168"/>
        <end position="190"/>
    </location>
</feature>
<feature type="transmembrane region" description="Helical" evidence="12">
    <location>
        <begin position="278"/>
        <end position="297"/>
    </location>
</feature>
<keyword evidence="6 10" id="KW-0812">Transmembrane</keyword>
<dbReference type="PANTHER" id="PTHR11432:SF3">
    <property type="entry name" value="NADH-UBIQUINONE OXIDOREDUCTASE CHAIN 1"/>
    <property type="match status" value="1"/>
</dbReference>
<dbReference type="PANTHER" id="PTHR11432">
    <property type="entry name" value="NADH DEHYDROGENASE SUBUNIT 1"/>
    <property type="match status" value="1"/>
</dbReference>
<accession>A0AAU6PCL2</accession>
<evidence type="ECO:0000256" key="5">
    <source>
        <dbReference type="ARBA" id="ARBA00022448"/>
    </source>
</evidence>
<evidence type="ECO:0000256" key="6">
    <source>
        <dbReference type="ARBA" id="ARBA00022692"/>
    </source>
</evidence>
<feature type="transmembrane region" description="Helical" evidence="12">
    <location>
        <begin position="219"/>
        <end position="241"/>
    </location>
</feature>
<dbReference type="EC" id="7.1.1.2" evidence="11"/>
<dbReference type="GO" id="GO:0005743">
    <property type="term" value="C:mitochondrial inner membrane"/>
    <property type="evidence" value="ECO:0007669"/>
    <property type="project" value="UniProtKB-SubCell"/>
</dbReference>
<feature type="transmembrane region" description="Helical" evidence="12">
    <location>
        <begin position="136"/>
        <end position="156"/>
    </location>
</feature>
<dbReference type="EMBL" id="OR897074">
    <property type="protein sequence ID" value="WXI66955.1"/>
    <property type="molecule type" value="Genomic_DNA"/>
</dbReference>
<evidence type="ECO:0000256" key="3">
    <source>
        <dbReference type="ARBA" id="ARBA00010535"/>
    </source>
</evidence>
<feature type="transmembrane region" description="Helical" evidence="12">
    <location>
        <begin position="96"/>
        <end position="116"/>
    </location>
</feature>
<feature type="transmembrane region" description="Helical" evidence="12">
    <location>
        <begin position="7"/>
        <end position="23"/>
    </location>
</feature>
<organism evidence="13">
    <name type="scientific">Amblyseius obtuserellus</name>
    <dbReference type="NCBI Taxonomy" id="3061186"/>
    <lineage>
        <taxon>Eukaryota</taxon>
        <taxon>Metazoa</taxon>
        <taxon>Ecdysozoa</taxon>
        <taxon>Arthropoda</taxon>
        <taxon>Chelicerata</taxon>
        <taxon>Arachnida</taxon>
        <taxon>Acari</taxon>
        <taxon>Parasitiformes</taxon>
        <taxon>Mesostigmata</taxon>
        <taxon>Gamasina</taxon>
        <taxon>Phytoseioidea</taxon>
        <taxon>Phytoseiidae</taxon>
        <taxon>Amblyseiinae</taxon>
        <taxon>Amblyseius</taxon>
    </lineage>
</organism>
<evidence type="ECO:0000256" key="10">
    <source>
        <dbReference type="RuleBase" id="RU000471"/>
    </source>
</evidence>
<dbReference type="PROSITE" id="PS00668">
    <property type="entry name" value="COMPLEX1_ND1_2"/>
    <property type="match status" value="1"/>
</dbReference>
<dbReference type="GO" id="GO:0009060">
    <property type="term" value="P:aerobic respiration"/>
    <property type="evidence" value="ECO:0007669"/>
    <property type="project" value="TreeGrafter"/>
</dbReference>
<keyword evidence="7 12" id="KW-1133">Transmembrane helix</keyword>
<comment type="catalytic activity">
    <reaction evidence="11">
        <text>a ubiquinone + NADH + 5 H(+)(in) = a ubiquinol + NAD(+) + 4 H(+)(out)</text>
        <dbReference type="Rhea" id="RHEA:29091"/>
        <dbReference type="Rhea" id="RHEA-COMP:9565"/>
        <dbReference type="Rhea" id="RHEA-COMP:9566"/>
        <dbReference type="ChEBI" id="CHEBI:15378"/>
        <dbReference type="ChEBI" id="CHEBI:16389"/>
        <dbReference type="ChEBI" id="CHEBI:17976"/>
        <dbReference type="ChEBI" id="CHEBI:57540"/>
        <dbReference type="ChEBI" id="CHEBI:57945"/>
        <dbReference type="EC" id="7.1.1.2"/>
    </reaction>
</comment>
<gene>
    <name evidence="13" type="primary">ND1</name>
</gene>
<keyword evidence="11 13" id="KW-0496">Mitochondrion</keyword>
<evidence type="ECO:0000256" key="4">
    <source>
        <dbReference type="ARBA" id="ARBA00021009"/>
    </source>
</evidence>
<dbReference type="GO" id="GO:0008137">
    <property type="term" value="F:NADH dehydrogenase (ubiquinone) activity"/>
    <property type="evidence" value="ECO:0007669"/>
    <property type="project" value="UniProtKB-EC"/>
</dbReference>
<keyword evidence="10" id="KW-0520">NAD</keyword>
<evidence type="ECO:0000313" key="13">
    <source>
        <dbReference type="EMBL" id="WXI66955.1"/>
    </source>
</evidence>
<reference evidence="13" key="1">
    <citation type="submission" date="2023-12" db="EMBL/GenBank/DDBJ databases">
        <authorList>
            <person name="Zhao W."/>
        </authorList>
    </citation>
    <scope>NUCLEOTIDE SEQUENCE</scope>
</reference>
<dbReference type="PROSITE" id="PS00667">
    <property type="entry name" value="COMPLEX1_ND1_1"/>
    <property type="match status" value="1"/>
</dbReference>
<feature type="transmembrane region" description="Helical" evidence="12">
    <location>
        <begin position="69"/>
        <end position="89"/>
    </location>
</feature>
<comment type="subcellular location">
    <subcellularLocation>
        <location evidence="10">Mitochondrion inner membrane</location>
        <topology evidence="10">Multi-pass membrane protein</topology>
    </subcellularLocation>
    <subcellularLocation>
        <location evidence="2">Mitochondrion membrane</location>
        <topology evidence="2">Multi-pass membrane protein</topology>
    </subcellularLocation>
</comment>
<dbReference type="GO" id="GO:0003954">
    <property type="term" value="F:NADH dehydrogenase activity"/>
    <property type="evidence" value="ECO:0007669"/>
    <property type="project" value="TreeGrafter"/>
</dbReference>
<comment type="function">
    <text evidence="1">Core subunit of the mitochondrial membrane respiratory chain NADH dehydrogenase (Complex I) that is believed to belong to the minimal assembly required for catalysis. Complex I functions in the transfer of electrons from NADH to the respiratory chain. The immediate electron acceptor for the enzyme is believed to be ubiquinone.</text>
</comment>
<evidence type="ECO:0000256" key="12">
    <source>
        <dbReference type="SAM" id="Phobius"/>
    </source>
</evidence>
<evidence type="ECO:0000256" key="11">
    <source>
        <dbReference type="RuleBase" id="RU000473"/>
    </source>
</evidence>
<keyword evidence="8 11" id="KW-0830">Ubiquinone</keyword>
<evidence type="ECO:0000256" key="9">
    <source>
        <dbReference type="ARBA" id="ARBA00023136"/>
    </source>
</evidence>
<dbReference type="AlphaFoldDB" id="A0AAU6PCL2"/>
<evidence type="ECO:0000256" key="2">
    <source>
        <dbReference type="ARBA" id="ARBA00004225"/>
    </source>
</evidence>
<feature type="transmembrane region" description="Helical" evidence="12">
    <location>
        <begin position="246"/>
        <end position="266"/>
    </location>
</feature>
<name>A0AAU6PCL2_9ACAR</name>
<protein>
    <recommendedName>
        <fullName evidence="4 11">NADH-ubiquinone oxidoreductase chain 1</fullName>
        <ecNumber evidence="11">7.1.1.2</ecNumber>
    </recommendedName>
</protein>
<evidence type="ECO:0000256" key="8">
    <source>
        <dbReference type="ARBA" id="ARBA00023075"/>
    </source>
</evidence>
<dbReference type="InterPro" id="IPR001694">
    <property type="entry name" value="NADH_UbQ_OxRdtase_su1/FPO"/>
</dbReference>
<comment type="similarity">
    <text evidence="3 10">Belongs to the complex I subunit 1 family.</text>
</comment>
<geneLocation type="mitochondrion" evidence="13"/>
<sequence>MKIILNILISVVVLISVAFFTLFERKILGYLHLRKGPNKNSFNGVLQPVLDGLKLFTKENFSNFNLNKFMYLFFPVFLLMLMLVYWLVFVFESMNYFFFSGVFVMLISGLGVYGVLGGGWSSNSKYALLGAYRGVAQVVSYEVGMMFIFISVFFFFKSLNMKILSFSSYSHLLVFSLLVVFLMWFVILLAELNRSPFDFAESESELVSGFNVEYGSIKFAFFFLSEYGNMIFIAYLTMLIFFLKNFVFMILLMFFMVVVRGVFPRFRYDNLMSLNWEVFLPLILLLCVLIYNLMVVLN</sequence>
<dbReference type="InterPro" id="IPR018086">
    <property type="entry name" value="NADH_UbQ_OxRdtase_su1_CS"/>
</dbReference>
<keyword evidence="5" id="KW-0813">Transport</keyword>